<proteinExistence type="predicted"/>
<evidence type="ECO:0000256" key="1">
    <source>
        <dbReference type="SAM" id="MobiDB-lite"/>
    </source>
</evidence>
<dbReference type="PANTHER" id="PTHR30163:SF8">
    <property type="entry name" value="LYTIC MUREIN TRANSGLYCOSYLASE"/>
    <property type="match status" value="1"/>
</dbReference>
<keyword evidence="3" id="KW-1185">Reference proteome</keyword>
<dbReference type="Proteomes" id="UP000283644">
    <property type="component" value="Unassembled WGS sequence"/>
</dbReference>
<feature type="compositionally biased region" description="Basic and acidic residues" evidence="1">
    <location>
        <begin position="157"/>
        <end position="180"/>
    </location>
</feature>
<sequence length="416" mass="43407">MTPRHRQQPEPAAGAVRRAAATSVLSALALTSITITAAAVTLANGEPRPAPPAARTTTSADVGLLDPPVEVGDVPAGVPDIALVAADGPVLEDIPTAALAAYQRAEVVLSEADEACHLDWTLIAAVAQVVTGHGSTAGSALDARGVMRPRYAGKPLTGDRDRRVPDSDAGRLDGDARFDRPVGPMQLSPATWAVVGVDGDGDGKRNPHDIDDAALSVSVLLCSGEGDLSKRAGRVDGVRRINDGRTFIETVLAVDRAYRMQLAAGSDEPIVVPSQAPTYLPTDLPTNFPTDLRTSLPEAPDPPETGPSDPVTWTPEPPDPTDTPTDEPTETPTETPTDDPTEEPTDDPTDDPCLTDVPDETDPTDPSEPTDLPTATEPLEPLEPTDTATAEPTDDETDLPTDPGCPTPTPESDETD</sequence>
<evidence type="ECO:0008006" key="4">
    <source>
        <dbReference type="Google" id="ProtNLM"/>
    </source>
</evidence>
<accession>A0A417Y4K8</accession>
<dbReference type="RefSeq" id="WP_118924432.1">
    <property type="nucleotide sequence ID" value="NZ_QXGH01000012.1"/>
</dbReference>
<comment type="caution">
    <text evidence="2">The sequence shown here is derived from an EMBL/GenBank/DDBJ whole genome shotgun (WGS) entry which is preliminary data.</text>
</comment>
<protein>
    <recommendedName>
        <fullName evidence="4">Transglycosylase SLT domain-containing protein</fullName>
    </recommendedName>
</protein>
<dbReference type="EMBL" id="QXGH01000012">
    <property type="protein sequence ID" value="RHW27612.1"/>
    <property type="molecule type" value="Genomic_DNA"/>
</dbReference>
<dbReference type="GO" id="GO:0009253">
    <property type="term" value="P:peptidoglycan catabolic process"/>
    <property type="evidence" value="ECO:0007669"/>
    <property type="project" value="TreeGrafter"/>
</dbReference>
<dbReference type="OrthoDB" id="9796191at2"/>
<evidence type="ECO:0000313" key="2">
    <source>
        <dbReference type="EMBL" id="RHW27612.1"/>
    </source>
</evidence>
<dbReference type="PANTHER" id="PTHR30163">
    <property type="entry name" value="MEMBRANE-BOUND LYTIC MUREIN TRANSGLYCOSYLASE B"/>
    <property type="match status" value="1"/>
</dbReference>
<evidence type="ECO:0000313" key="3">
    <source>
        <dbReference type="Proteomes" id="UP000283644"/>
    </source>
</evidence>
<feature type="compositionally biased region" description="Polar residues" evidence="1">
    <location>
        <begin position="284"/>
        <end position="293"/>
    </location>
</feature>
<dbReference type="SUPFAM" id="SSF53955">
    <property type="entry name" value="Lysozyme-like"/>
    <property type="match status" value="1"/>
</dbReference>
<feature type="region of interest" description="Disordered" evidence="1">
    <location>
        <begin position="271"/>
        <end position="416"/>
    </location>
</feature>
<gene>
    <name evidence="2" type="ORF">D0Z08_08000</name>
</gene>
<dbReference type="AlphaFoldDB" id="A0A417Y4K8"/>
<feature type="compositionally biased region" description="Acidic residues" evidence="1">
    <location>
        <begin position="336"/>
        <end position="350"/>
    </location>
</feature>
<feature type="compositionally biased region" description="Low complexity" evidence="1">
    <location>
        <begin position="367"/>
        <end position="391"/>
    </location>
</feature>
<organism evidence="2 3">
    <name type="scientific">Nocardioides immobilis</name>
    <dbReference type="NCBI Taxonomy" id="2049295"/>
    <lineage>
        <taxon>Bacteria</taxon>
        <taxon>Bacillati</taxon>
        <taxon>Actinomycetota</taxon>
        <taxon>Actinomycetes</taxon>
        <taxon>Propionibacteriales</taxon>
        <taxon>Nocardioidaceae</taxon>
        <taxon>Nocardioides</taxon>
    </lineage>
</organism>
<dbReference type="InterPro" id="IPR043426">
    <property type="entry name" value="MltB-like"/>
</dbReference>
<reference evidence="2 3" key="1">
    <citation type="submission" date="2018-09" db="EMBL/GenBank/DDBJ databases">
        <title>Genome sequencing of Nocardioides immobilis CCTCC AB 2017083 for comparison to Nocardioides silvaticus.</title>
        <authorList>
            <person name="Li C."/>
            <person name="Wang G."/>
        </authorList>
    </citation>
    <scope>NUCLEOTIDE SEQUENCE [LARGE SCALE GENOMIC DNA]</scope>
    <source>
        <strain evidence="2 3">CCTCC AB 2017083</strain>
    </source>
</reference>
<name>A0A417Y4K8_9ACTN</name>
<dbReference type="GO" id="GO:0008933">
    <property type="term" value="F:peptidoglycan lytic transglycosylase activity"/>
    <property type="evidence" value="ECO:0007669"/>
    <property type="project" value="TreeGrafter"/>
</dbReference>
<feature type="region of interest" description="Disordered" evidence="1">
    <location>
        <begin position="150"/>
        <end position="180"/>
    </location>
</feature>
<dbReference type="InterPro" id="IPR023346">
    <property type="entry name" value="Lysozyme-like_dom_sf"/>
</dbReference>